<feature type="binding site" evidence="8">
    <location>
        <position position="49"/>
    </location>
    <ligand>
        <name>GTP</name>
        <dbReference type="ChEBI" id="CHEBI:37565"/>
    </ligand>
</feature>
<comment type="similarity">
    <text evidence="8">Belongs to the MobA family.</text>
</comment>
<feature type="domain" description="MobA-like NTP transferase" evidence="10">
    <location>
        <begin position="34"/>
        <end position="163"/>
    </location>
</feature>
<keyword evidence="5 8" id="KW-0460">Magnesium</keyword>
<evidence type="ECO:0000256" key="2">
    <source>
        <dbReference type="ARBA" id="ARBA00022679"/>
    </source>
</evidence>
<keyword evidence="3 8" id="KW-0479">Metal-binding</keyword>
<evidence type="ECO:0000256" key="4">
    <source>
        <dbReference type="ARBA" id="ARBA00022741"/>
    </source>
</evidence>
<dbReference type="CDD" id="cd02503">
    <property type="entry name" value="MobA"/>
    <property type="match status" value="1"/>
</dbReference>
<evidence type="ECO:0000256" key="7">
    <source>
        <dbReference type="ARBA" id="ARBA00023150"/>
    </source>
</evidence>
<comment type="cofactor">
    <cofactor evidence="8">
        <name>Mg(2+)</name>
        <dbReference type="ChEBI" id="CHEBI:18420"/>
    </cofactor>
</comment>
<evidence type="ECO:0000256" key="9">
    <source>
        <dbReference type="SAM" id="MobiDB-lite"/>
    </source>
</evidence>
<accession>A0ABP3TA75</accession>
<feature type="binding site" evidence="8">
    <location>
        <begin position="37"/>
        <end position="39"/>
    </location>
    <ligand>
        <name>GTP</name>
        <dbReference type="ChEBI" id="CHEBI:37565"/>
    </ligand>
</feature>
<feature type="region of interest" description="Disordered" evidence="9">
    <location>
        <begin position="1"/>
        <end position="20"/>
    </location>
</feature>
<evidence type="ECO:0000256" key="3">
    <source>
        <dbReference type="ARBA" id="ARBA00022723"/>
    </source>
</evidence>
<evidence type="ECO:0000256" key="5">
    <source>
        <dbReference type="ARBA" id="ARBA00022842"/>
    </source>
</evidence>
<keyword evidence="2 8" id="KW-0808">Transferase</keyword>
<dbReference type="Proteomes" id="UP001500238">
    <property type="component" value="Unassembled WGS sequence"/>
</dbReference>
<dbReference type="InterPro" id="IPR029044">
    <property type="entry name" value="Nucleotide-diphossugar_trans"/>
</dbReference>
<keyword evidence="1 8" id="KW-0963">Cytoplasm</keyword>
<dbReference type="HAMAP" id="MF_00316">
    <property type="entry name" value="MobA"/>
    <property type="match status" value="1"/>
</dbReference>
<dbReference type="GO" id="GO:0016779">
    <property type="term" value="F:nucleotidyltransferase activity"/>
    <property type="evidence" value="ECO:0007669"/>
    <property type="project" value="UniProtKB-KW"/>
</dbReference>
<comment type="domain">
    <text evidence="8">The N-terminal domain determines nucleotide recognition and specific binding, while the C-terminal domain determines the specific binding to the target protein.</text>
</comment>
<feature type="binding site" evidence="8">
    <location>
        <position position="118"/>
    </location>
    <ligand>
        <name>Mg(2+)</name>
        <dbReference type="ChEBI" id="CHEBI:18420"/>
    </ligand>
</feature>
<gene>
    <name evidence="8" type="primary">mobA</name>
    <name evidence="11" type="ORF">GCM10009102_26900</name>
</gene>
<comment type="caution">
    <text evidence="11">The sequence shown here is derived from an EMBL/GenBank/DDBJ whole genome shotgun (WGS) entry which is preliminary data.</text>
</comment>
<comment type="subcellular location">
    <subcellularLocation>
        <location evidence="8">Cytoplasm</location>
    </subcellularLocation>
</comment>
<protein>
    <recommendedName>
        <fullName evidence="8">Molybdenum cofactor guanylyltransferase</fullName>
        <shortName evidence="8">MoCo guanylyltransferase</shortName>
        <ecNumber evidence="8">2.7.7.77</ecNumber>
    </recommendedName>
    <alternativeName>
        <fullName evidence="8">GTP:molybdopterin guanylyltransferase</fullName>
    </alternativeName>
    <alternativeName>
        <fullName evidence="8">Mo-MPT guanylyltransferase</fullName>
    </alternativeName>
    <alternativeName>
        <fullName evidence="8">Molybdopterin guanylyltransferase</fullName>
    </alternativeName>
    <alternativeName>
        <fullName evidence="8">Molybdopterin-guanine dinucleotide synthase</fullName>
        <shortName evidence="8">MGD synthase</shortName>
    </alternativeName>
</protein>
<reference evidence="12" key="1">
    <citation type="journal article" date="2019" name="Int. J. Syst. Evol. Microbiol.">
        <title>The Global Catalogue of Microorganisms (GCM) 10K type strain sequencing project: providing services to taxonomists for standard genome sequencing and annotation.</title>
        <authorList>
            <consortium name="The Broad Institute Genomics Platform"/>
            <consortium name="The Broad Institute Genome Sequencing Center for Infectious Disease"/>
            <person name="Wu L."/>
            <person name="Ma J."/>
        </authorList>
    </citation>
    <scope>NUCLEOTIDE SEQUENCE [LARGE SCALE GENOMIC DNA]</scope>
    <source>
        <strain evidence="12">JCM 14603</strain>
    </source>
</reference>
<dbReference type="InterPro" id="IPR025877">
    <property type="entry name" value="MobA-like_NTP_Trfase"/>
</dbReference>
<feature type="binding site" evidence="8">
    <location>
        <position position="118"/>
    </location>
    <ligand>
        <name>GTP</name>
        <dbReference type="ChEBI" id="CHEBI:37565"/>
    </ligand>
</feature>
<dbReference type="SUPFAM" id="SSF53448">
    <property type="entry name" value="Nucleotide-diphospho-sugar transferases"/>
    <property type="match status" value="1"/>
</dbReference>
<keyword evidence="4 8" id="KW-0547">Nucleotide-binding</keyword>
<comment type="caution">
    <text evidence="8">Lacks conserved residue(s) required for the propagation of feature annotation.</text>
</comment>
<comment type="subunit">
    <text evidence="8">Monomer.</text>
</comment>
<dbReference type="EC" id="2.7.7.77" evidence="8"/>
<organism evidence="11 12">
    <name type="scientific">Sphingomonas insulae</name>
    <dbReference type="NCBI Taxonomy" id="424800"/>
    <lineage>
        <taxon>Bacteria</taxon>
        <taxon>Pseudomonadati</taxon>
        <taxon>Pseudomonadota</taxon>
        <taxon>Alphaproteobacteria</taxon>
        <taxon>Sphingomonadales</taxon>
        <taxon>Sphingomonadaceae</taxon>
        <taxon>Sphingomonas</taxon>
    </lineage>
</organism>
<evidence type="ECO:0000313" key="11">
    <source>
        <dbReference type="EMBL" id="GAA0673741.1"/>
    </source>
</evidence>
<evidence type="ECO:0000259" key="10">
    <source>
        <dbReference type="Pfam" id="PF12804"/>
    </source>
</evidence>
<keyword evidence="12" id="KW-1185">Reference proteome</keyword>
<evidence type="ECO:0000313" key="12">
    <source>
        <dbReference type="Proteomes" id="UP001500238"/>
    </source>
</evidence>
<proteinExistence type="inferred from homology"/>
<dbReference type="Gene3D" id="3.90.550.10">
    <property type="entry name" value="Spore Coat Polysaccharide Biosynthesis Protein SpsA, Chain A"/>
    <property type="match status" value="1"/>
</dbReference>
<evidence type="ECO:0000256" key="6">
    <source>
        <dbReference type="ARBA" id="ARBA00023134"/>
    </source>
</evidence>
<dbReference type="Pfam" id="PF12804">
    <property type="entry name" value="NTP_transf_3"/>
    <property type="match status" value="1"/>
</dbReference>
<comment type="catalytic activity">
    <reaction evidence="8">
        <text>Mo-molybdopterin + GTP + H(+) = Mo-molybdopterin guanine dinucleotide + diphosphate</text>
        <dbReference type="Rhea" id="RHEA:34243"/>
        <dbReference type="ChEBI" id="CHEBI:15378"/>
        <dbReference type="ChEBI" id="CHEBI:33019"/>
        <dbReference type="ChEBI" id="CHEBI:37565"/>
        <dbReference type="ChEBI" id="CHEBI:71302"/>
        <dbReference type="ChEBI" id="CHEBI:71310"/>
        <dbReference type="EC" id="2.7.7.77"/>
    </reaction>
</comment>
<sequence length="197" mass="19942">MQRAHPGDAQGRAEPRAGGQIGTGAAGEGSLILGAILAGGRSSRFGSDKAAALLNGRALLAHVRGMVSTYVDEVVVVGRAGGIADLPAPGLGPLGGIAGALDHAARTGYASVLTVGCDMPRLPDDLLAALLRRPPSYCNDAPVLGHWPASLSSQLLAHIAACDRRSVQGWARQIGALPIAAPEPLANVNTPDDLMAL</sequence>
<comment type="function">
    <text evidence="8">Transfers a GMP moiety from GTP to Mo-molybdopterin (Mo-MPT) cofactor (Moco or molybdenum cofactor) to form Mo-molybdopterin guanine dinucleotide (Mo-MGD) cofactor.</text>
</comment>
<dbReference type="PANTHER" id="PTHR19136:SF81">
    <property type="entry name" value="MOLYBDENUM COFACTOR GUANYLYLTRANSFERASE"/>
    <property type="match status" value="1"/>
</dbReference>
<name>A0ABP3TA75_9SPHN</name>
<evidence type="ECO:0000256" key="8">
    <source>
        <dbReference type="HAMAP-Rule" id="MF_00316"/>
    </source>
</evidence>
<dbReference type="InterPro" id="IPR013482">
    <property type="entry name" value="Molybde_CF_guanTrfase"/>
</dbReference>
<keyword evidence="11" id="KW-0548">Nucleotidyltransferase</keyword>
<keyword evidence="6 8" id="KW-0342">GTP-binding</keyword>
<dbReference type="PANTHER" id="PTHR19136">
    <property type="entry name" value="MOLYBDENUM COFACTOR GUANYLYLTRANSFERASE"/>
    <property type="match status" value="1"/>
</dbReference>
<keyword evidence="7 8" id="KW-0501">Molybdenum cofactor biosynthesis</keyword>
<evidence type="ECO:0000256" key="1">
    <source>
        <dbReference type="ARBA" id="ARBA00022490"/>
    </source>
</evidence>
<dbReference type="RefSeq" id="WP_163958242.1">
    <property type="nucleotide sequence ID" value="NZ_CP048422.1"/>
</dbReference>
<dbReference type="EMBL" id="BAAAES010000009">
    <property type="protein sequence ID" value="GAA0673741.1"/>
    <property type="molecule type" value="Genomic_DNA"/>
</dbReference>